<dbReference type="AlphaFoldDB" id="A0A7C3EQP4"/>
<dbReference type="PANTHER" id="PTHR32329">
    <property type="entry name" value="BIFUNCTIONAL PROTEIN [INCLUDES 2-HYDROXYACYL-COA DEHYDRATASE (N-TER) AND ITS ACTIVATOR DOMAIN (C_TERM)-RELATED"/>
    <property type="match status" value="1"/>
</dbReference>
<dbReference type="InterPro" id="IPR008275">
    <property type="entry name" value="CoA_E_activase_dom"/>
</dbReference>
<name>A0A7C3EQP4_UNCW3</name>
<dbReference type="InterPro" id="IPR043129">
    <property type="entry name" value="ATPase_NBD"/>
</dbReference>
<keyword evidence="4" id="KW-0411">Iron-sulfur</keyword>
<evidence type="ECO:0000256" key="3">
    <source>
        <dbReference type="ARBA" id="ARBA00023004"/>
    </source>
</evidence>
<organism evidence="7">
    <name type="scientific">candidate division WOR-3 bacterium</name>
    <dbReference type="NCBI Taxonomy" id="2052148"/>
    <lineage>
        <taxon>Bacteria</taxon>
        <taxon>Bacteria division WOR-3</taxon>
    </lineage>
</organism>
<comment type="cofactor">
    <cofactor evidence="1">
        <name>[4Fe-4S] cluster</name>
        <dbReference type="ChEBI" id="CHEBI:49883"/>
    </cofactor>
</comment>
<dbReference type="PANTHER" id="PTHR32329:SF2">
    <property type="entry name" value="BIFUNCTIONAL PROTEIN [INCLUDES 2-HYDROXYACYL-COA DEHYDRATASE (N-TER) AND ITS ACTIVATOR DOMAIN (C_TERM)"/>
    <property type="match status" value="1"/>
</dbReference>
<evidence type="ECO:0000313" key="7">
    <source>
        <dbReference type="EMBL" id="HFJ53791.1"/>
    </source>
</evidence>
<dbReference type="GO" id="GO:0051536">
    <property type="term" value="F:iron-sulfur cluster binding"/>
    <property type="evidence" value="ECO:0007669"/>
    <property type="project" value="UniProtKB-KW"/>
</dbReference>
<protein>
    <submittedName>
        <fullName evidence="7">2-hydroxyglutaryl-CoA dehydratase</fullName>
    </submittedName>
</protein>
<evidence type="ECO:0000259" key="5">
    <source>
        <dbReference type="Pfam" id="PF01869"/>
    </source>
</evidence>
<reference evidence="7" key="1">
    <citation type="journal article" date="2020" name="mSystems">
        <title>Genome- and Community-Level Interaction Insights into Carbon Utilization and Element Cycling Functions of Hydrothermarchaeota in Hydrothermal Sediment.</title>
        <authorList>
            <person name="Zhou Z."/>
            <person name="Liu Y."/>
            <person name="Xu W."/>
            <person name="Pan J."/>
            <person name="Luo Z.H."/>
            <person name="Li M."/>
        </authorList>
    </citation>
    <scope>NUCLEOTIDE SEQUENCE [LARGE SCALE GENOMIC DNA]</scope>
    <source>
        <strain evidence="6">SpSt-265</strain>
        <strain evidence="7">SpSt-465</strain>
    </source>
</reference>
<keyword evidence="3" id="KW-0408">Iron</keyword>
<dbReference type="GO" id="GO:0046872">
    <property type="term" value="F:metal ion binding"/>
    <property type="evidence" value="ECO:0007669"/>
    <property type="project" value="UniProtKB-KW"/>
</dbReference>
<sequence>MITMYIAGIDVGSANTKVVIYEPEQDRLAATAVSRTGMHPRQTAVKTLTTALEQAQLSQNDLSRIIATGYARHSVNFAHATVTEITATARGIRHWHPGCRTIIDIGGQDSKVISLNSEGQIQDFVMNDRCAAGTGSFLEFIARALDIPIEQFGELSARSQKPVTLSSLCVVMAETEILSMVAADTPAEDIIAGLHLALASRIAAMAARLSIAPEIIFTGGTALNSGMQTALARTLHLPVCTAQFPLLAAAFGAALSA</sequence>
<dbReference type="InterPro" id="IPR051805">
    <property type="entry name" value="Dehydratase_Activator_Redct"/>
</dbReference>
<accession>A0A7C3EQP4</accession>
<evidence type="ECO:0000256" key="4">
    <source>
        <dbReference type="ARBA" id="ARBA00023014"/>
    </source>
</evidence>
<gene>
    <name evidence="6" type="ORF">ENP94_08135</name>
    <name evidence="7" type="ORF">ENS16_03780</name>
</gene>
<evidence type="ECO:0000313" key="6">
    <source>
        <dbReference type="EMBL" id="HEA87953.1"/>
    </source>
</evidence>
<dbReference type="EMBL" id="DSTU01000004">
    <property type="protein sequence ID" value="HFJ53791.1"/>
    <property type="molecule type" value="Genomic_DNA"/>
</dbReference>
<dbReference type="EMBL" id="DSLG01000008">
    <property type="protein sequence ID" value="HEA87953.1"/>
    <property type="molecule type" value="Genomic_DNA"/>
</dbReference>
<dbReference type="CDD" id="cd24036">
    <property type="entry name" value="ASKHA_NBD_BcrAD_BadFG_HgdC_HadI"/>
    <property type="match status" value="1"/>
</dbReference>
<feature type="domain" description="ATPase BadF/BadG/BcrA/BcrD type" evidence="5">
    <location>
        <begin position="8"/>
        <end position="257"/>
    </location>
</feature>
<comment type="caution">
    <text evidence="7">The sequence shown here is derived from an EMBL/GenBank/DDBJ whole genome shotgun (WGS) entry which is preliminary data.</text>
</comment>
<dbReference type="NCBIfam" id="TIGR00241">
    <property type="entry name" value="CoA_E_activ"/>
    <property type="match status" value="1"/>
</dbReference>
<evidence type="ECO:0000256" key="2">
    <source>
        <dbReference type="ARBA" id="ARBA00022723"/>
    </source>
</evidence>
<keyword evidence="2" id="KW-0479">Metal-binding</keyword>
<dbReference type="SUPFAM" id="SSF53067">
    <property type="entry name" value="Actin-like ATPase domain"/>
    <property type="match status" value="1"/>
</dbReference>
<dbReference type="InterPro" id="IPR002731">
    <property type="entry name" value="ATPase_BadF"/>
</dbReference>
<evidence type="ECO:0000256" key="1">
    <source>
        <dbReference type="ARBA" id="ARBA00001966"/>
    </source>
</evidence>
<proteinExistence type="predicted"/>
<dbReference type="Gene3D" id="3.30.420.40">
    <property type="match status" value="2"/>
</dbReference>
<dbReference type="Pfam" id="PF01869">
    <property type="entry name" value="BcrAD_BadFG"/>
    <property type="match status" value="1"/>
</dbReference>